<dbReference type="GeneID" id="40322483"/>
<evidence type="ECO:0000256" key="1">
    <source>
        <dbReference type="SAM" id="MobiDB-lite"/>
    </source>
</evidence>
<dbReference type="AlphaFoldDB" id="A0A3R7N4L5"/>
<feature type="compositionally biased region" description="Basic residues" evidence="1">
    <location>
        <begin position="141"/>
        <end position="151"/>
    </location>
</feature>
<proteinExistence type="predicted"/>
<evidence type="ECO:0000313" key="2">
    <source>
        <dbReference type="EMBL" id="RNF00073.1"/>
    </source>
</evidence>
<feature type="compositionally biased region" description="Basic residues" evidence="1">
    <location>
        <begin position="119"/>
        <end position="133"/>
    </location>
</feature>
<sequence length="210" mass="23310">MCGRPGEAAGRRAAVPAVWASFKEGSEGPATAHPTRCWPSVAAAWLRLGAAACRRPGANAVDFPPNGCTRRSAATILAPWVCRWRLLRLCGGVELNPGPLFAGRPVECRRFLEHGGSKSLRRSGRRCGKPRARRAQEEPRRLRRRPGRRRGKESARPPPYPRRTSPRRQQQRRRRHDSPAAARGARPTRYSARVGGAPPCWLRRRSPGAL</sequence>
<reference evidence="2 3" key="1">
    <citation type="journal article" date="2018" name="BMC Genomics">
        <title>Genomic comparison of Trypanosoma conorhini and Trypanosoma rangeli to Trypanosoma cruzi strains of high and low virulence.</title>
        <authorList>
            <person name="Bradwell K.R."/>
            <person name="Koparde V.N."/>
            <person name="Matveyev A.V."/>
            <person name="Serrano M.G."/>
            <person name="Alves J.M."/>
            <person name="Parikh H."/>
            <person name="Huang B."/>
            <person name="Lee V."/>
            <person name="Espinosa-Alvarez O."/>
            <person name="Ortiz P.A."/>
            <person name="Costa-Martins A.G."/>
            <person name="Teixeira M.M."/>
            <person name="Buck G.A."/>
        </authorList>
    </citation>
    <scope>NUCLEOTIDE SEQUENCE [LARGE SCALE GENOMIC DNA]</scope>
    <source>
        <strain evidence="2 3">025E</strain>
    </source>
</reference>
<accession>A0A3R7N4L5</accession>
<keyword evidence="3" id="KW-1185">Reference proteome</keyword>
<dbReference type="Proteomes" id="UP000284403">
    <property type="component" value="Unassembled WGS sequence"/>
</dbReference>
<feature type="compositionally biased region" description="Basic residues" evidence="1">
    <location>
        <begin position="164"/>
        <end position="176"/>
    </location>
</feature>
<dbReference type="RefSeq" id="XP_029224166.1">
    <property type="nucleotide sequence ID" value="XM_029375707.1"/>
</dbReference>
<dbReference type="EMBL" id="MKKU01000910">
    <property type="protein sequence ID" value="RNF00073.1"/>
    <property type="molecule type" value="Genomic_DNA"/>
</dbReference>
<organism evidence="2 3">
    <name type="scientific">Trypanosoma conorhini</name>
    <dbReference type="NCBI Taxonomy" id="83891"/>
    <lineage>
        <taxon>Eukaryota</taxon>
        <taxon>Discoba</taxon>
        <taxon>Euglenozoa</taxon>
        <taxon>Kinetoplastea</taxon>
        <taxon>Metakinetoplastina</taxon>
        <taxon>Trypanosomatida</taxon>
        <taxon>Trypanosomatidae</taxon>
        <taxon>Trypanosoma</taxon>
    </lineage>
</organism>
<evidence type="ECO:0000313" key="3">
    <source>
        <dbReference type="Proteomes" id="UP000284403"/>
    </source>
</evidence>
<protein>
    <submittedName>
        <fullName evidence="2">Uncharacterized protein</fullName>
    </submittedName>
</protein>
<gene>
    <name evidence="2" type="ORF">Tco025E_08872</name>
</gene>
<comment type="caution">
    <text evidence="2">The sequence shown here is derived from an EMBL/GenBank/DDBJ whole genome shotgun (WGS) entry which is preliminary data.</text>
</comment>
<name>A0A3R7N4L5_9TRYP</name>
<feature type="region of interest" description="Disordered" evidence="1">
    <location>
        <begin position="118"/>
        <end position="210"/>
    </location>
</feature>